<evidence type="ECO:0000256" key="14">
    <source>
        <dbReference type="ARBA" id="ARBA00023163"/>
    </source>
</evidence>
<evidence type="ECO:0000259" key="18">
    <source>
        <dbReference type="PROSITE" id="PS50888"/>
    </source>
</evidence>
<feature type="compositionally biased region" description="Basic residues" evidence="17">
    <location>
        <begin position="214"/>
        <end position="227"/>
    </location>
</feature>
<gene>
    <name evidence="19" type="ORF">AARE701A_LOCUS11640</name>
</gene>
<dbReference type="Gene3D" id="4.10.280.10">
    <property type="entry name" value="Helix-loop-helix DNA-binding domain"/>
    <property type="match status" value="1"/>
</dbReference>
<reference evidence="19" key="1">
    <citation type="submission" date="2021-01" db="EMBL/GenBank/DDBJ databases">
        <authorList>
            <person name="Bezrukov I."/>
        </authorList>
    </citation>
    <scope>NUCLEOTIDE SEQUENCE</scope>
</reference>
<evidence type="ECO:0000256" key="15">
    <source>
        <dbReference type="ARBA" id="ARBA00023242"/>
    </source>
</evidence>
<name>A0A8S2AA36_ARAAE</name>
<feature type="binding site" description="axial binding residue" evidence="16">
    <location>
        <position position="776"/>
    </location>
    <ligand>
        <name>heme</name>
        <dbReference type="ChEBI" id="CHEBI:30413"/>
    </ligand>
    <ligandPart>
        <name>Fe</name>
        <dbReference type="ChEBI" id="CHEBI:18248"/>
    </ligandPart>
</feature>
<evidence type="ECO:0000256" key="16">
    <source>
        <dbReference type="PIRSR" id="PIRSR602401-1"/>
    </source>
</evidence>
<keyword evidence="20" id="KW-1185">Reference proteome</keyword>
<feature type="region of interest" description="Disordered" evidence="17">
    <location>
        <begin position="1"/>
        <end position="24"/>
    </location>
</feature>
<dbReference type="InterPro" id="IPR002401">
    <property type="entry name" value="Cyt_P450_E_grp-I"/>
</dbReference>
<proteinExistence type="inferred from homology"/>
<dbReference type="GO" id="GO:0020037">
    <property type="term" value="F:heme binding"/>
    <property type="evidence" value="ECO:0007669"/>
    <property type="project" value="InterPro"/>
</dbReference>
<sequence length="1301" mass="148862">MEEKPLASSSSQPNIISPSSSFKPKLKDQDYMELVCENGQILAKGRRLKNNGSFQNQRRQSLLDLYETEYNEGFKKNIKNLGDTQVVPVNESQPQQDKENNEHMNKKKLKSSKIEFERNVSKSNKRVESSTLIDDSSKGPKNVEVTRTPPDEQSAAVGRSTELYFASSSMFSRGTSRDLSFCSLKRKHGDIEEEESTYLSNNSDDESDDAKTQVHARTRKPVTKRKRSTEVHKLYERKRRDEFNKKMRALQDILPNCYKDDKASLLDEAIKYMRTLQHQVQMMSMGNGLIRPPMMLPMGHYPPMGLGMHMAAAATPTSVPQFLPMNVQGTSFPGINNASSQMLSFLNHPTGLIPNTPIFSPLENCCQQFVVPSCVPQTQATSFTQFPKSASTSNLEDAMQYRGSNGETFLYWNGTEPTICTSDPQLAKQILSSKLGFSVRSKRRPELLIFFGKGISFSEGADWVRHRRILNPAFSTDRLKVMTKSMVDCTLRIFEEWRKQNKYEETKQNVMEMEMKKEFYRLTADIIATTAFGSSYAEGNEIFRAHVELRNCCVTSATKVFIPGKQYLPTPLNLRIWKLDRKVKNMIRRIIDTRLKSKNYGDDDLLGIMLNAATSEDPEKKLSIDEIIEECKNFFISGHGTTSILLTWTTMLLSLHQDWQEKLREEVFKECGKDKIPDSDTLSKLKLMNMVLMESLRLYGPIIQMSRVATQDMKVGHVEIPKGTSIIFPLLKMHSDRAVWGDDANKFNPLRFANGVSQAANNPNALLAFSIGPRACIGQNFAMMEVKTVLTMILQRFRLNLSREYKHAPMDYISLHPQRFKNQGISGPKYRIFHGNLNEIKKMKRESHLSTLDPSSNDIFPRILPHYQRWMSLYGETFLYWNGTEPRICISDPELAKNILSNKLGFFVKSKIRPEAVKLVGSKGLVFIEGADWVRHRRILNPAFSIDRLKIMTTVMVYCTLKMLEEWRKERTKEETEQPMIKKEMHREFQRLTADIIATSAFGSSYVEGIEVFRSQMELKKCCIPSLNKIFIPGTQYLPTPSNFRIWKLERKMDKSIKRIIRSRLESQSDYGDDLLGILLKAYKTEGNEPKISIEEIIHECRTFFFGGHETTANLLTWTTMLLSLHQDWQEKLREEIFKECGKQKNPDSETFSKLKLMNMVIMESLRLYGPVSALSREASVSTKLGDLEIPKGTTVVIPLLKMHSDKTLWGSDADKFNPTRFANGVSRAANHPNALLAFSVGPRACIGQNFVMIEAKTVLTMILQRFRFISLCDEYKHTPVDHLTIQPQYGLPVMLQPLED</sequence>
<dbReference type="Gene3D" id="1.10.630.10">
    <property type="entry name" value="Cytochrome P450"/>
    <property type="match status" value="2"/>
</dbReference>
<evidence type="ECO:0000256" key="17">
    <source>
        <dbReference type="SAM" id="MobiDB-lite"/>
    </source>
</evidence>
<dbReference type="PANTHER" id="PTHR24282">
    <property type="entry name" value="CYTOCHROME P450 FAMILY MEMBER"/>
    <property type="match status" value="1"/>
</dbReference>
<keyword evidence="15" id="KW-0539">Nucleus</keyword>
<feature type="region of interest" description="Disordered" evidence="17">
    <location>
        <begin position="192"/>
        <end position="229"/>
    </location>
</feature>
<dbReference type="SUPFAM" id="SSF47459">
    <property type="entry name" value="HLH, helix-loop-helix DNA-binding domain"/>
    <property type="match status" value="1"/>
</dbReference>
<evidence type="ECO:0000256" key="2">
    <source>
        <dbReference type="ARBA" id="ARBA00004123"/>
    </source>
</evidence>
<evidence type="ECO:0000256" key="10">
    <source>
        <dbReference type="ARBA" id="ARBA00023004"/>
    </source>
</evidence>
<organism evidence="19 20">
    <name type="scientific">Arabidopsis arenosa</name>
    <name type="common">Sand rock-cress</name>
    <name type="synonym">Cardaminopsis arenosa</name>
    <dbReference type="NCBI Taxonomy" id="38785"/>
    <lineage>
        <taxon>Eukaryota</taxon>
        <taxon>Viridiplantae</taxon>
        <taxon>Streptophyta</taxon>
        <taxon>Embryophyta</taxon>
        <taxon>Tracheophyta</taxon>
        <taxon>Spermatophyta</taxon>
        <taxon>Magnoliopsida</taxon>
        <taxon>eudicotyledons</taxon>
        <taxon>Gunneridae</taxon>
        <taxon>Pentapetalae</taxon>
        <taxon>rosids</taxon>
        <taxon>malvids</taxon>
        <taxon>Brassicales</taxon>
        <taxon>Brassicaceae</taxon>
        <taxon>Camelineae</taxon>
        <taxon>Arabidopsis</taxon>
    </lineage>
</organism>
<dbReference type="PRINTS" id="PR00385">
    <property type="entry name" value="P450"/>
</dbReference>
<keyword evidence="12" id="KW-0503">Monooxygenase</keyword>
<dbReference type="EMBL" id="LR999454">
    <property type="protein sequence ID" value="CAE6054715.1"/>
    <property type="molecule type" value="Genomic_DNA"/>
</dbReference>
<dbReference type="InterPro" id="IPR036638">
    <property type="entry name" value="HLH_DNA-bd_sf"/>
</dbReference>
<feature type="compositionally biased region" description="Low complexity" evidence="17">
    <location>
        <begin position="8"/>
        <end position="21"/>
    </location>
</feature>
<comment type="cofactor">
    <cofactor evidence="1 16">
        <name>heme</name>
        <dbReference type="ChEBI" id="CHEBI:30413"/>
    </cofactor>
</comment>
<dbReference type="GO" id="GO:0005506">
    <property type="term" value="F:iron ion binding"/>
    <property type="evidence" value="ECO:0007669"/>
    <property type="project" value="InterPro"/>
</dbReference>
<dbReference type="GO" id="GO:0005634">
    <property type="term" value="C:nucleus"/>
    <property type="evidence" value="ECO:0007669"/>
    <property type="project" value="UniProtKB-SubCell"/>
</dbReference>
<comment type="subcellular location">
    <subcellularLocation>
        <location evidence="3">Membrane</location>
        <topology evidence="3">Single-pass membrane protein</topology>
    </subcellularLocation>
    <subcellularLocation>
        <location evidence="2">Nucleus</location>
    </subcellularLocation>
</comment>
<dbReference type="InterPro" id="IPR017972">
    <property type="entry name" value="Cyt_P450_CS"/>
</dbReference>
<dbReference type="Pfam" id="PF00010">
    <property type="entry name" value="HLH"/>
    <property type="match status" value="1"/>
</dbReference>
<dbReference type="SMART" id="SM00353">
    <property type="entry name" value="HLH"/>
    <property type="match status" value="1"/>
</dbReference>
<dbReference type="PANTHER" id="PTHR24282:SF142">
    <property type="entry name" value="CYTOCHROME P450 709B1"/>
    <property type="match status" value="1"/>
</dbReference>
<keyword evidence="13" id="KW-0472">Membrane</keyword>
<evidence type="ECO:0000256" key="4">
    <source>
        <dbReference type="ARBA" id="ARBA00010617"/>
    </source>
</evidence>
<dbReference type="PROSITE" id="PS50888">
    <property type="entry name" value="BHLH"/>
    <property type="match status" value="1"/>
</dbReference>
<evidence type="ECO:0000256" key="9">
    <source>
        <dbReference type="ARBA" id="ARBA00023002"/>
    </source>
</evidence>
<evidence type="ECO:0000313" key="20">
    <source>
        <dbReference type="Proteomes" id="UP000682877"/>
    </source>
</evidence>
<dbReference type="PRINTS" id="PR00463">
    <property type="entry name" value="EP450I"/>
</dbReference>
<evidence type="ECO:0000256" key="7">
    <source>
        <dbReference type="ARBA" id="ARBA00022723"/>
    </source>
</evidence>
<evidence type="ECO:0000256" key="12">
    <source>
        <dbReference type="ARBA" id="ARBA00023033"/>
    </source>
</evidence>
<keyword evidence="7 16" id="KW-0479">Metal-binding</keyword>
<dbReference type="GO" id="GO:0016020">
    <property type="term" value="C:membrane"/>
    <property type="evidence" value="ECO:0007669"/>
    <property type="project" value="UniProtKB-SubCell"/>
</dbReference>
<dbReference type="Pfam" id="PF00067">
    <property type="entry name" value="p450"/>
    <property type="match status" value="2"/>
</dbReference>
<keyword evidence="9" id="KW-0560">Oxidoreductase</keyword>
<comment type="similarity">
    <text evidence="4">Belongs to the cytochrome P450 family.</text>
</comment>
<keyword evidence="6" id="KW-0812">Transmembrane</keyword>
<feature type="domain" description="BHLH" evidence="18">
    <location>
        <begin position="227"/>
        <end position="276"/>
    </location>
</feature>
<evidence type="ECO:0000256" key="13">
    <source>
        <dbReference type="ARBA" id="ARBA00023136"/>
    </source>
</evidence>
<dbReference type="FunFam" id="1.10.630.10:FF:000029">
    <property type="entry name" value="Cytochrome P450 734A1"/>
    <property type="match status" value="2"/>
</dbReference>
<dbReference type="InterPro" id="IPR036396">
    <property type="entry name" value="Cyt_P450_sf"/>
</dbReference>
<dbReference type="GO" id="GO:0016705">
    <property type="term" value="F:oxidoreductase activity, acting on paired donors, with incorporation or reduction of molecular oxygen"/>
    <property type="evidence" value="ECO:0007669"/>
    <property type="project" value="InterPro"/>
</dbReference>
<dbReference type="InterPro" id="IPR011598">
    <property type="entry name" value="bHLH_dom"/>
</dbReference>
<dbReference type="Proteomes" id="UP000682877">
    <property type="component" value="Chromosome 4"/>
</dbReference>
<dbReference type="GO" id="GO:0046983">
    <property type="term" value="F:protein dimerization activity"/>
    <property type="evidence" value="ECO:0007669"/>
    <property type="project" value="InterPro"/>
</dbReference>
<dbReference type="PROSITE" id="PS00086">
    <property type="entry name" value="CYTOCHROME_P450"/>
    <property type="match status" value="2"/>
</dbReference>
<accession>A0A8S2AA36</accession>
<dbReference type="InterPro" id="IPR050665">
    <property type="entry name" value="Cytochrome_P450_Monooxygen"/>
</dbReference>
<dbReference type="InterPro" id="IPR047265">
    <property type="entry name" value="PIF1-like_bHLH"/>
</dbReference>
<dbReference type="InterPro" id="IPR001128">
    <property type="entry name" value="Cyt_P450"/>
</dbReference>
<keyword evidence="8" id="KW-1133">Transmembrane helix</keyword>
<evidence type="ECO:0000313" key="19">
    <source>
        <dbReference type="EMBL" id="CAE6054715.1"/>
    </source>
</evidence>
<evidence type="ECO:0000256" key="3">
    <source>
        <dbReference type="ARBA" id="ARBA00004167"/>
    </source>
</evidence>
<evidence type="ECO:0000256" key="11">
    <source>
        <dbReference type="ARBA" id="ARBA00023015"/>
    </source>
</evidence>
<keyword evidence="11" id="KW-0805">Transcription regulation</keyword>
<evidence type="ECO:0000256" key="1">
    <source>
        <dbReference type="ARBA" id="ARBA00001971"/>
    </source>
</evidence>
<keyword evidence="5 16" id="KW-0349">Heme</keyword>
<dbReference type="GO" id="GO:0004497">
    <property type="term" value="F:monooxygenase activity"/>
    <property type="evidence" value="ECO:0007669"/>
    <property type="project" value="UniProtKB-KW"/>
</dbReference>
<keyword evidence="14" id="KW-0804">Transcription</keyword>
<keyword evidence="10 16" id="KW-0408">Iron</keyword>
<dbReference type="CDD" id="cd11445">
    <property type="entry name" value="bHLH_AtPIF_like"/>
    <property type="match status" value="1"/>
</dbReference>
<dbReference type="SUPFAM" id="SSF48264">
    <property type="entry name" value="Cytochrome P450"/>
    <property type="match status" value="2"/>
</dbReference>
<evidence type="ECO:0000256" key="6">
    <source>
        <dbReference type="ARBA" id="ARBA00022692"/>
    </source>
</evidence>
<protein>
    <recommendedName>
        <fullName evidence="18">BHLH domain-containing protein</fullName>
    </recommendedName>
</protein>
<feature type="compositionally biased region" description="Basic and acidic residues" evidence="17">
    <location>
        <begin position="112"/>
        <end position="128"/>
    </location>
</feature>
<dbReference type="CDD" id="cd20641">
    <property type="entry name" value="CYP709"/>
    <property type="match status" value="2"/>
</dbReference>
<evidence type="ECO:0000256" key="5">
    <source>
        <dbReference type="ARBA" id="ARBA00022617"/>
    </source>
</evidence>
<evidence type="ECO:0000256" key="8">
    <source>
        <dbReference type="ARBA" id="ARBA00022989"/>
    </source>
</evidence>
<feature type="region of interest" description="Disordered" evidence="17">
    <location>
        <begin position="89"/>
        <end position="159"/>
    </location>
</feature>